<name>A0A2S6HIP1_9GAMM</name>
<accession>A0A2S6HIP1</accession>
<evidence type="ECO:0000313" key="2">
    <source>
        <dbReference type="Proteomes" id="UP000240010"/>
    </source>
</evidence>
<dbReference type="Pfam" id="PF09720">
    <property type="entry name" value="Unstab_antitox"/>
    <property type="match status" value="1"/>
</dbReference>
<gene>
    <name evidence="1" type="ORF">B0F87_102364</name>
</gene>
<dbReference type="AlphaFoldDB" id="A0A2S6HIP1"/>
<comment type="caution">
    <text evidence="1">The sequence shown here is derived from an EMBL/GenBank/DDBJ whole genome shotgun (WGS) entry which is preliminary data.</text>
</comment>
<dbReference type="OMA" id="WIVESLD"/>
<dbReference type="EMBL" id="PTIZ01000002">
    <property type="protein sequence ID" value="PPK77253.1"/>
    <property type="molecule type" value="Genomic_DNA"/>
</dbReference>
<dbReference type="RefSeq" id="WP_006890558.1">
    <property type="nucleotide sequence ID" value="NZ_PTIZ01000002.1"/>
</dbReference>
<dbReference type="InterPro" id="IPR013406">
    <property type="entry name" value="CHP02574_addiction_mod"/>
</dbReference>
<reference evidence="1 2" key="1">
    <citation type="submission" date="2018-02" db="EMBL/GenBank/DDBJ databases">
        <title>Subsurface microbial communities from deep shales in Ohio and West Virginia, USA.</title>
        <authorList>
            <person name="Wrighton K."/>
        </authorList>
    </citation>
    <scope>NUCLEOTIDE SEQUENCE [LARGE SCALE GENOMIC DNA]</scope>
    <source>
        <strain evidence="1 2">OWC-DMM</strain>
    </source>
</reference>
<protein>
    <submittedName>
        <fullName evidence="1">Putative addiction module component (TIGR02574 family)</fullName>
    </submittedName>
</protein>
<dbReference type="Proteomes" id="UP000240010">
    <property type="component" value="Unassembled WGS sequence"/>
</dbReference>
<proteinExistence type="predicted"/>
<sequence>MDPTTIEREALHLPVSDRAKLAHKLLLSLEDMSEPEIEQAWLDEAERRAAEIDQGLVQLIPAEEVSRKARALLR</sequence>
<dbReference type="NCBIfam" id="TIGR02574">
    <property type="entry name" value="stabl_TIGR02574"/>
    <property type="match status" value="1"/>
</dbReference>
<evidence type="ECO:0000313" key="1">
    <source>
        <dbReference type="EMBL" id="PPK77253.1"/>
    </source>
</evidence>
<organism evidence="1 2">
    <name type="scientific">Methylobacter tundripaludum</name>
    <dbReference type="NCBI Taxonomy" id="173365"/>
    <lineage>
        <taxon>Bacteria</taxon>
        <taxon>Pseudomonadati</taxon>
        <taxon>Pseudomonadota</taxon>
        <taxon>Gammaproteobacteria</taxon>
        <taxon>Methylococcales</taxon>
        <taxon>Methylococcaceae</taxon>
        <taxon>Methylobacter</taxon>
    </lineage>
</organism>